<sequence>MNTSPRTQITAAQEPSSSTAAACRCMRRSKRRRDENPELVGGDEAEVDKKIVALQKIVPGGERLPVDELFEETAEYIFALESQVEALRFLAAFVQTSDKRKRKLGG</sequence>
<evidence type="ECO:0000256" key="5">
    <source>
        <dbReference type="SAM" id="MobiDB-lite"/>
    </source>
</evidence>
<feature type="compositionally biased region" description="Polar residues" evidence="5">
    <location>
        <begin position="1"/>
        <end position="19"/>
    </location>
</feature>
<dbReference type="Proteomes" id="UP001567538">
    <property type="component" value="Unassembled WGS sequence"/>
</dbReference>
<dbReference type="GO" id="GO:0005634">
    <property type="term" value="C:nucleus"/>
    <property type="evidence" value="ECO:0007669"/>
    <property type="project" value="UniProtKB-SubCell"/>
</dbReference>
<reference evidence="6 7" key="1">
    <citation type="submission" date="2024-06" db="EMBL/GenBank/DDBJ databases">
        <title>A chromosome level genome sequence of Diviner's sage (Salvia divinorum).</title>
        <authorList>
            <person name="Ford S.A."/>
            <person name="Ro D.-K."/>
            <person name="Ness R.W."/>
            <person name="Phillips M.A."/>
        </authorList>
    </citation>
    <scope>NUCLEOTIDE SEQUENCE [LARGE SCALE GENOMIC DNA]</scope>
    <source>
        <strain evidence="6">SAF-2024a</strain>
        <tissue evidence="6">Leaf</tissue>
    </source>
</reference>
<keyword evidence="2" id="KW-0805">Transcription regulation</keyword>
<gene>
    <name evidence="6" type="ORF">AAHA92_02799</name>
</gene>
<dbReference type="PANTHER" id="PTHR33124">
    <property type="entry name" value="TRANSCRIPTION FACTOR IBH1-LIKE 1"/>
    <property type="match status" value="1"/>
</dbReference>
<comment type="caution">
    <text evidence="6">The sequence shown here is derived from an EMBL/GenBank/DDBJ whole genome shotgun (WGS) entry which is preliminary data.</text>
</comment>
<organism evidence="6 7">
    <name type="scientific">Salvia divinorum</name>
    <name type="common">Maria pastora</name>
    <name type="synonym">Diviner's sage</name>
    <dbReference type="NCBI Taxonomy" id="28513"/>
    <lineage>
        <taxon>Eukaryota</taxon>
        <taxon>Viridiplantae</taxon>
        <taxon>Streptophyta</taxon>
        <taxon>Embryophyta</taxon>
        <taxon>Tracheophyta</taxon>
        <taxon>Spermatophyta</taxon>
        <taxon>Magnoliopsida</taxon>
        <taxon>eudicotyledons</taxon>
        <taxon>Gunneridae</taxon>
        <taxon>Pentapetalae</taxon>
        <taxon>asterids</taxon>
        <taxon>lamiids</taxon>
        <taxon>Lamiales</taxon>
        <taxon>Lamiaceae</taxon>
        <taxon>Nepetoideae</taxon>
        <taxon>Mentheae</taxon>
        <taxon>Salviinae</taxon>
        <taxon>Salvia</taxon>
        <taxon>Salvia subgen. Calosphace</taxon>
    </lineage>
</organism>
<dbReference type="GO" id="GO:0000976">
    <property type="term" value="F:transcription cis-regulatory region binding"/>
    <property type="evidence" value="ECO:0007669"/>
    <property type="project" value="UniProtKB-ARBA"/>
</dbReference>
<dbReference type="InterPro" id="IPR044660">
    <property type="entry name" value="IBH1-like"/>
</dbReference>
<comment type="subcellular location">
    <subcellularLocation>
        <location evidence="1">Nucleus</location>
    </subcellularLocation>
</comment>
<dbReference type="SUPFAM" id="SSF47459">
    <property type="entry name" value="HLH, helix-loop-helix DNA-binding domain"/>
    <property type="match status" value="1"/>
</dbReference>
<dbReference type="CDD" id="cd11444">
    <property type="entry name" value="bHLH_AtIBH1_like"/>
    <property type="match status" value="1"/>
</dbReference>
<keyword evidence="7" id="KW-1185">Reference proteome</keyword>
<dbReference type="InterPro" id="IPR036638">
    <property type="entry name" value="HLH_DNA-bd_sf"/>
</dbReference>
<keyword evidence="3" id="KW-0804">Transcription</keyword>
<dbReference type="PANTHER" id="PTHR33124:SF43">
    <property type="entry name" value="TRANSCRIPTION FACTOR PAR2"/>
    <property type="match status" value="1"/>
</dbReference>
<evidence type="ECO:0000313" key="6">
    <source>
        <dbReference type="EMBL" id="KAL1567309.1"/>
    </source>
</evidence>
<dbReference type="EMBL" id="JBEAFC010000002">
    <property type="protein sequence ID" value="KAL1567309.1"/>
    <property type="molecule type" value="Genomic_DNA"/>
</dbReference>
<name>A0ABD1IHS0_SALDI</name>
<dbReference type="InterPro" id="IPR044549">
    <property type="entry name" value="bHLH_AtIBH1-like"/>
</dbReference>
<evidence type="ECO:0000256" key="2">
    <source>
        <dbReference type="ARBA" id="ARBA00023015"/>
    </source>
</evidence>
<evidence type="ECO:0000256" key="1">
    <source>
        <dbReference type="ARBA" id="ARBA00004123"/>
    </source>
</evidence>
<accession>A0ABD1IHS0</accession>
<protein>
    <submittedName>
        <fullName evidence="6">Uncharacterized protein</fullName>
    </submittedName>
</protein>
<keyword evidence="4" id="KW-0539">Nucleus</keyword>
<evidence type="ECO:0000256" key="3">
    <source>
        <dbReference type="ARBA" id="ARBA00023163"/>
    </source>
</evidence>
<evidence type="ECO:0000313" key="7">
    <source>
        <dbReference type="Proteomes" id="UP001567538"/>
    </source>
</evidence>
<feature type="region of interest" description="Disordered" evidence="5">
    <location>
        <begin position="1"/>
        <end position="42"/>
    </location>
</feature>
<proteinExistence type="predicted"/>
<evidence type="ECO:0000256" key="4">
    <source>
        <dbReference type="ARBA" id="ARBA00023242"/>
    </source>
</evidence>
<dbReference type="AlphaFoldDB" id="A0ABD1IHS0"/>